<name>A0A7W5ZN33_9BACT</name>
<feature type="domain" description="Outer membrane protein beta-barrel" evidence="2">
    <location>
        <begin position="20"/>
        <end position="183"/>
    </location>
</feature>
<dbReference type="InterPro" id="IPR025665">
    <property type="entry name" value="Beta-barrel_OMP_2"/>
</dbReference>
<feature type="chain" id="PRO_5031416221" description="Outer membrane protein beta-barrel domain-containing protein" evidence="1">
    <location>
        <begin position="22"/>
        <end position="209"/>
    </location>
</feature>
<keyword evidence="4" id="KW-1185">Reference proteome</keyword>
<evidence type="ECO:0000313" key="3">
    <source>
        <dbReference type="EMBL" id="MBB3839916.1"/>
    </source>
</evidence>
<protein>
    <recommendedName>
        <fullName evidence="2">Outer membrane protein beta-barrel domain-containing protein</fullName>
    </recommendedName>
</protein>
<dbReference type="AlphaFoldDB" id="A0A7W5ZN33"/>
<proteinExistence type="predicted"/>
<sequence length="209" mass="22885">MNRKHIILAIAFVASALTSFAQDTENRARTGIRGGLNASNMYIDEVTDRNPRYGFHASLFTQLPLVKNKLYLQPEIGYSNKGTTARYNVLNTFQGENTFSLDYVEVPVLLTYKIGNFVDLHAGGYGGYLLNANTKSKSDVGSTQIELGKGNFNEIDYGLSAGLSIYFGKLMIGTRYNYGLRPVATSDAAKVFMGNAKNSVGQISVGFTF</sequence>
<evidence type="ECO:0000256" key="1">
    <source>
        <dbReference type="SAM" id="SignalP"/>
    </source>
</evidence>
<dbReference type="Proteomes" id="UP000541352">
    <property type="component" value="Unassembled WGS sequence"/>
</dbReference>
<organism evidence="3 4">
    <name type="scientific">Runella defluvii</name>
    <dbReference type="NCBI Taxonomy" id="370973"/>
    <lineage>
        <taxon>Bacteria</taxon>
        <taxon>Pseudomonadati</taxon>
        <taxon>Bacteroidota</taxon>
        <taxon>Cytophagia</taxon>
        <taxon>Cytophagales</taxon>
        <taxon>Spirosomataceae</taxon>
        <taxon>Runella</taxon>
    </lineage>
</organism>
<reference evidence="3 4" key="1">
    <citation type="submission" date="2020-08" db="EMBL/GenBank/DDBJ databases">
        <title>Genomic Encyclopedia of Type Strains, Phase IV (KMG-IV): sequencing the most valuable type-strain genomes for metagenomic binning, comparative biology and taxonomic classification.</title>
        <authorList>
            <person name="Goeker M."/>
        </authorList>
    </citation>
    <scope>NUCLEOTIDE SEQUENCE [LARGE SCALE GENOMIC DNA]</scope>
    <source>
        <strain evidence="3 4">DSM 17976</strain>
    </source>
</reference>
<feature type="signal peptide" evidence="1">
    <location>
        <begin position="1"/>
        <end position="21"/>
    </location>
</feature>
<dbReference type="EMBL" id="JACIBY010000008">
    <property type="protein sequence ID" value="MBB3839916.1"/>
    <property type="molecule type" value="Genomic_DNA"/>
</dbReference>
<comment type="caution">
    <text evidence="3">The sequence shown here is derived from an EMBL/GenBank/DDBJ whole genome shotgun (WGS) entry which is preliminary data.</text>
</comment>
<keyword evidence="1" id="KW-0732">Signal</keyword>
<evidence type="ECO:0000259" key="2">
    <source>
        <dbReference type="Pfam" id="PF13568"/>
    </source>
</evidence>
<accession>A0A7W5ZN33</accession>
<dbReference type="RefSeq" id="WP_183976567.1">
    <property type="nucleotide sequence ID" value="NZ_JACIBY010000008.1"/>
</dbReference>
<gene>
    <name evidence="3" type="ORF">FHS57_003927</name>
</gene>
<dbReference type="Pfam" id="PF13568">
    <property type="entry name" value="OMP_b-brl_2"/>
    <property type="match status" value="1"/>
</dbReference>
<evidence type="ECO:0000313" key="4">
    <source>
        <dbReference type="Proteomes" id="UP000541352"/>
    </source>
</evidence>